<evidence type="ECO:0000259" key="1">
    <source>
        <dbReference type="Pfam" id="PF08276"/>
    </source>
</evidence>
<accession>A0A498K5V4</accession>
<dbReference type="Proteomes" id="UP000290289">
    <property type="component" value="Chromosome 3"/>
</dbReference>
<reference evidence="2 3" key="1">
    <citation type="submission" date="2018-10" db="EMBL/GenBank/DDBJ databases">
        <title>A high-quality apple genome assembly.</title>
        <authorList>
            <person name="Hu J."/>
        </authorList>
    </citation>
    <scope>NUCLEOTIDE SEQUENCE [LARGE SCALE GENOMIC DNA]</scope>
    <source>
        <strain evidence="3">cv. HFTH1</strain>
        <tissue evidence="2">Young leaf</tissue>
    </source>
</reference>
<keyword evidence="3" id="KW-1185">Reference proteome</keyword>
<comment type="caution">
    <text evidence="2">The sequence shown here is derived from an EMBL/GenBank/DDBJ whole genome shotgun (WGS) entry which is preliminary data.</text>
</comment>
<dbReference type="AlphaFoldDB" id="A0A498K5V4"/>
<evidence type="ECO:0000313" key="2">
    <source>
        <dbReference type="EMBL" id="RXI03640.1"/>
    </source>
</evidence>
<proteinExistence type="predicted"/>
<protein>
    <recommendedName>
        <fullName evidence="1">Apple domain-containing protein</fullName>
    </recommendedName>
</protein>
<gene>
    <name evidence="2" type="ORF">DVH24_004292</name>
</gene>
<dbReference type="EMBL" id="RDQH01000329">
    <property type="protein sequence ID" value="RXI03640.1"/>
    <property type="molecule type" value="Genomic_DNA"/>
</dbReference>
<organism evidence="2 3">
    <name type="scientific">Malus domestica</name>
    <name type="common">Apple</name>
    <name type="synonym">Pyrus malus</name>
    <dbReference type="NCBI Taxonomy" id="3750"/>
    <lineage>
        <taxon>Eukaryota</taxon>
        <taxon>Viridiplantae</taxon>
        <taxon>Streptophyta</taxon>
        <taxon>Embryophyta</taxon>
        <taxon>Tracheophyta</taxon>
        <taxon>Spermatophyta</taxon>
        <taxon>Magnoliopsida</taxon>
        <taxon>eudicotyledons</taxon>
        <taxon>Gunneridae</taxon>
        <taxon>Pentapetalae</taxon>
        <taxon>rosids</taxon>
        <taxon>fabids</taxon>
        <taxon>Rosales</taxon>
        <taxon>Rosaceae</taxon>
        <taxon>Amygdaloideae</taxon>
        <taxon>Maleae</taxon>
        <taxon>Malus</taxon>
    </lineage>
</organism>
<feature type="domain" description="Apple" evidence="1">
    <location>
        <begin position="72"/>
        <end position="121"/>
    </location>
</feature>
<dbReference type="PANTHER" id="PTHR32444">
    <property type="entry name" value="BULB-TYPE LECTIN DOMAIN-CONTAINING PROTEIN"/>
    <property type="match status" value="1"/>
</dbReference>
<dbReference type="Pfam" id="PF08276">
    <property type="entry name" value="PAN_2"/>
    <property type="match status" value="1"/>
</dbReference>
<sequence length="167" mass="18927">MYVPLGFRQSCPKRSKTLKPEKLPVAKFWLSIRYESVGITSCCFQGFEPKAPEKWSFGEYQEGCVRTQPLSCQERHGFVKYGGVKLPDTTKSRANRSSSLVECRDICSSNCSVSLYTRENREEKRRNLFSPCAKVTATDSLAFNRKLGEGGFANENFREESPTKIAD</sequence>
<evidence type="ECO:0000313" key="3">
    <source>
        <dbReference type="Proteomes" id="UP000290289"/>
    </source>
</evidence>
<dbReference type="InterPro" id="IPR003609">
    <property type="entry name" value="Pan_app"/>
</dbReference>
<dbReference type="PANTHER" id="PTHR32444:SF234">
    <property type="entry name" value="RECEPTOR-LIKE SERINE_THREONINE-PROTEIN KINASE"/>
    <property type="match status" value="1"/>
</dbReference>
<name>A0A498K5V4_MALDO</name>